<organism evidence="1 2">
    <name type="scientific">Candidatus Woykebacteria bacterium RBG_16_43_9</name>
    <dbReference type="NCBI Taxonomy" id="1802596"/>
    <lineage>
        <taxon>Bacteria</taxon>
        <taxon>Candidatus Woykeibacteriota</taxon>
    </lineage>
</organism>
<sequence length="74" mass="8859">MAKRTTVVFEEENLIKEAKKKAVEEDKTLKEIVNEALRTYLQVRKPTRKKFPFKGYHMGEIKGMLRREEIYEDV</sequence>
<dbReference type="AlphaFoldDB" id="A0A1G1WFR8"/>
<evidence type="ECO:0000313" key="2">
    <source>
        <dbReference type="Proteomes" id="UP000176389"/>
    </source>
</evidence>
<accession>A0A1G1WFR8</accession>
<dbReference type="EMBL" id="MHCS01000019">
    <property type="protein sequence ID" value="OGY26546.1"/>
    <property type="molecule type" value="Genomic_DNA"/>
</dbReference>
<dbReference type="Proteomes" id="UP000176389">
    <property type="component" value="Unassembled WGS sequence"/>
</dbReference>
<protein>
    <submittedName>
        <fullName evidence="1">Uncharacterized protein</fullName>
    </submittedName>
</protein>
<reference evidence="1 2" key="1">
    <citation type="journal article" date="2016" name="Nat. Commun.">
        <title>Thousands of microbial genomes shed light on interconnected biogeochemical processes in an aquifer system.</title>
        <authorList>
            <person name="Anantharaman K."/>
            <person name="Brown C.T."/>
            <person name="Hug L.A."/>
            <person name="Sharon I."/>
            <person name="Castelle C.J."/>
            <person name="Probst A.J."/>
            <person name="Thomas B.C."/>
            <person name="Singh A."/>
            <person name="Wilkins M.J."/>
            <person name="Karaoz U."/>
            <person name="Brodie E.L."/>
            <person name="Williams K.H."/>
            <person name="Hubbard S.S."/>
            <person name="Banfield J.F."/>
        </authorList>
    </citation>
    <scope>NUCLEOTIDE SEQUENCE [LARGE SCALE GENOMIC DNA]</scope>
</reference>
<proteinExistence type="predicted"/>
<evidence type="ECO:0000313" key="1">
    <source>
        <dbReference type="EMBL" id="OGY26546.1"/>
    </source>
</evidence>
<gene>
    <name evidence="1" type="ORF">A2Z11_00215</name>
</gene>
<comment type="caution">
    <text evidence="1">The sequence shown here is derived from an EMBL/GenBank/DDBJ whole genome shotgun (WGS) entry which is preliminary data.</text>
</comment>
<name>A0A1G1WFR8_9BACT</name>
<dbReference type="STRING" id="1802596.A2Z11_00215"/>